<gene>
    <name evidence="4" type="ORF">DSM5745_05785</name>
</gene>
<evidence type="ECO:0000313" key="4">
    <source>
        <dbReference type="EMBL" id="RDW78933.1"/>
    </source>
</evidence>
<accession>A0A3D8RXZ5</accession>
<dbReference type="GO" id="GO:0016616">
    <property type="term" value="F:oxidoreductase activity, acting on the CH-OH group of donors, NAD or NADP as acceptor"/>
    <property type="evidence" value="ECO:0007669"/>
    <property type="project" value="TreeGrafter"/>
</dbReference>
<dbReference type="EMBL" id="PVWQ01000006">
    <property type="protein sequence ID" value="RDW78933.1"/>
    <property type="molecule type" value="Genomic_DNA"/>
</dbReference>
<keyword evidence="5" id="KW-1185">Reference proteome</keyword>
<organism evidence="4 5">
    <name type="scientific">Aspergillus mulundensis</name>
    <dbReference type="NCBI Taxonomy" id="1810919"/>
    <lineage>
        <taxon>Eukaryota</taxon>
        <taxon>Fungi</taxon>
        <taxon>Dikarya</taxon>
        <taxon>Ascomycota</taxon>
        <taxon>Pezizomycotina</taxon>
        <taxon>Eurotiomycetes</taxon>
        <taxon>Eurotiomycetidae</taxon>
        <taxon>Eurotiales</taxon>
        <taxon>Aspergillaceae</taxon>
        <taxon>Aspergillus</taxon>
        <taxon>Aspergillus subgen. Nidulantes</taxon>
    </lineage>
</organism>
<dbReference type="RefSeq" id="XP_026603633.1">
    <property type="nucleotide sequence ID" value="XM_026747801.1"/>
</dbReference>
<dbReference type="OrthoDB" id="2735536at2759"/>
<evidence type="ECO:0000256" key="1">
    <source>
        <dbReference type="ARBA" id="ARBA00023002"/>
    </source>
</evidence>
<reference evidence="4 5" key="1">
    <citation type="journal article" date="2018" name="IMA Fungus">
        <title>IMA Genome-F 9: Draft genome sequence of Annulohypoxylon stygium, Aspergillus mulundensis, Berkeleyomyces basicola (syn. Thielaviopsis basicola), Ceratocystis smalleyi, two Cercospora beticola strains, Coleophoma cylindrospora, Fusarium fracticaudum, Phialophora cf. hyalina, and Morchella septimelata.</title>
        <authorList>
            <person name="Wingfield B.D."/>
            <person name="Bills G.F."/>
            <person name="Dong Y."/>
            <person name="Huang W."/>
            <person name="Nel W.J."/>
            <person name="Swalarsk-Parry B.S."/>
            <person name="Vaghefi N."/>
            <person name="Wilken P.M."/>
            <person name="An Z."/>
            <person name="de Beer Z.W."/>
            <person name="De Vos L."/>
            <person name="Chen L."/>
            <person name="Duong T.A."/>
            <person name="Gao Y."/>
            <person name="Hammerbacher A."/>
            <person name="Kikkert J.R."/>
            <person name="Li Y."/>
            <person name="Li H."/>
            <person name="Li K."/>
            <person name="Li Q."/>
            <person name="Liu X."/>
            <person name="Ma X."/>
            <person name="Naidoo K."/>
            <person name="Pethybridge S.J."/>
            <person name="Sun J."/>
            <person name="Steenkamp E.T."/>
            <person name="van der Nest M.A."/>
            <person name="van Wyk S."/>
            <person name="Wingfield M.J."/>
            <person name="Xiong C."/>
            <person name="Yue Q."/>
            <person name="Zhang X."/>
        </authorList>
    </citation>
    <scope>NUCLEOTIDE SEQUENCE [LARGE SCALE GENOMIC DNA]</scope>
    <source>
        <strain evidence="4 5">DSM 5745</strain>
    </source>
</reference>
<sequence>MSPQTLPFNPVSPPGSWILVTGVNGYVASHVADQLLQRGYKVRGTVRDPSKAQWTETLFREKYGQGAFELVRVEDMTVPGAFDHAVKGVSGITHVATVFGHSADLISSVVSANRNLLASASRERTVRRFVYTSSSEAATFSSLHEHKHSKTRVGVDTWNEEVLRRIREPSPKAGFDTYAASKTLGEQAVWEWAEEQKPGFVVNTVLPSVCFGASLDPKAQGHASSSAWPASILRNEFDRFWGFLQHVIPTGAYGVDVADVALLHVAGLIHPGVQSERLFAFGGPFTWNGIIAFFRREFPHRSLPGDLPGGEHGVLEIEPAERAEGLLREIGGSGWSGLEETLRRNVEDLV</sequence>
<evidence type="ECO:0000256" key="2">
    <source>
        <dbReference type="ARBA" id="ARBA00023445"/>
    </source>
</evidence>
<comment type="caution">
    <text evidence="4">The sequence shown here is derived from an EMBL/GenBank/DDBJ whole genome shotgun (WGS) entry which is preliminary data.</text>
</comment>
<evidence type="ECO:0000259" key="3">
    <source>
        <dbReference type="Pfam" id="PF01370"/>
    </source>
</evidence>
<dbReference type="InterPro" id="IPR036291">
    <property type="entry name" value="NAD(P)-bd_dom_sf"/>
</dbReference>
<dbReference type="PANTHER" id="PTHR10366:SF562">
    <property type="entry name" value="ALDEHYDE REDUCTASE II (AFU_ORTHOLOGUE AFUA_1G11360)"/>
    <property type="match status" value="1"/>
</dbReference>
<dbReference type="Proteomes" id="UP000256690">
    <property type="component" value="Unassembled WGS sequence"/>
</dbReference>
<keyword evidence="1" id="KW-0560">Oxidoreductase</keyword>
<proteinExistence type="inferred from homology"/>
<dbReference type="STRING" id="1810919.A0A3D8RXZ5"/>
<dbReference type="AlphaFoldDB" id="A0A3D8RXZ5"/>
<comment type="similarity">
    <text evidence="2">Belongs to the NAD(P)-dependent epimerase/dehydratase family. Dihydroflavonol-4-reductase subfamily.</text>
</comment>
<protein>
    <recommendedName>
        <fullName evidence="3">NAD-dependent epimerase/dehydratase domain-containing protein</fullName>
    </recommendedName>
</protein>
<dbReference type="GeneID" id="38116155"/>
<feature type="domain" description="NAD-dependent epimerase/dehydratase" evidence="3">
    <location>
        <begin position="18"/>
        <end position="232"/>
    </location>
</feature>
<evidence type="ECO:0000313" key="5">
    <source>
        <dbReference type="Proteomes" id="UP000256690"/>
    </source>
</evidence>
<dbReference type="InterPro" id="IPR050425">
    <property type="entry name" value="NAD(P)_dehydrat-like"/>
</dbReference>
<dbReference type="PANTHER" id="PTHR10366">
    <property type="entry name" value="NAD DEPENDENT EPIMERASE/DEHYDRATASE"/>
    <property type="match status" value="1"/>
</dbReference>
<dbReference type="Gene3D" id="3.40.50.720">
    <property type="entry name" value="NAD(P)-binding Rossmann-like Domain"/>
    <property type="match status" value="1"/>
</dbReference>
<name>A0A3D8RXZ5_9EURO</name>
<dbReference type="SUPFAM" id="SSF51735">
    <property type="entry name" value="NAD(P)-binding Rossmann-fold domains"/>
    <property type="match status" value="1"/>
</dbReference>
<dbReference type="Pfam" id="PF01370">
    <property type="entry name" value="Epimerase"/>
    <property type="match status" value="1"/>
</dbReference>
<dbReference type="InterPro" id="IPR001509">
    <property type="entry name" value="Epimerase_deHydtase"/>
</dbReference>